<keyword evidence="3" id="KW-1185">Reference proteome</keyword>
<comment type="caution">
    <text evidence="2">The sequence shown here is derived from an EMBL/GenBank/DDBJ whole genome shotgun (WGS) entry which is preliminary data.</text>
</comment>
<gene>
    <name evidence="2" type="ORF">PHMEG_00034504</name>
</gene>
<evidence type="ECO:0000313" key="3">
    <source>
        <dbReference type="Proteomes" id="UP000198211"/>
    </source>
</evidence>
<accession>A0A225UR34</accession>
<proteinExistence type="predicted"/>
<dbReference type="GO" id="GO:0003677">
    <property type="term" value="F:DNA binding"/>
    <property type="evidence" value="ECO:0007669"/>
    <property type="project" value="InterPro"/>
</dbReference>
<name>A0A225UR34_9STRA</name>
<evidence type="ECO:0000313" key="2">
    <source>
        <dbReference type="EMBL" id="OWY95483.1"/>
    </source>
</evidence>
<reference evidence="3" key="1">
    <citation type="submission" date="2017-03" db="EMBL/GenBank/DDBJ databases">
        <title>Phytopthora megakarya and P. palmivora, two closely related causual agents of cacao black pod achieved similar genome size and gene model numbers by different mechanisms.</title>
        <authorList>
            <person name="Ali S."/>
            <person name="Shao J."/>
            <person name="Larry D.J."/>
            <person name="Kronmiller B."/>
            <person name="Shen D."/>
            <person name="Strem M.D."/>
            <person name="Melnick R.L."/>
            <person name="Guiltinan M.J."/>
            <person name="Tyler B.M."/>
            <person name="Meinhardt L.W."/>
            <person name="Bailey B.A."/>
        </authorList>
    </citation>
    <scope>NUCLEOTIDE SEQUENCE [LARGE SCALE GENOMIC DNA]</scope>
    <source>
        <strain evidence="3">zdho120</strain>
    </source>
</reference>
<dbReference type="OrthoDB" id="126923at2759"/>
<dbReference type="InterPro" id="IPR011010">
    <property type="entry name" value="DNA_brk_join_enz"/>
</dbReference>
<dbReference type="GO" id="GO:0006310">
    <property type="term" value="P:DNA recombination"/>
    <property type="evidence" value="ECO:0007669"/>
    <property type="project" value="UniProtKB-KW"/>
</dbReference>
<dbReference type="EMBL" id="NBNE01012878">
    <property type="protein sequence ID" value="OWY95483.1"/>
    <property type="molecule type" value="Genomic_DNA"/>
</dbReference>
<dbReference type="Proteomes" id="UP000198211">
    <property type="component" value="Unassembled WGS sequence"/>
</dbReference>
<dbReference type="GO" id="GO:0015074">
    <property type="term" value="P:DNA integration"/>
    <property type="evidence" value="ECO:0007669"/>
    <property type="project" value="InterPro"/>
</dbReference>
<sequence length="166" mass="18006">MSATSFMIMLYDSAIFGCWTLSSIRFTLDLPSCIRLSGVKTTRMVEWKCDFTTAHAIQFYVRGARCVLKAAAKLGTHQEQAALALIHCGITSKEVANVLEAAAEGLGYDGARFSTHSIRIGGATSLLNAGADRLVLKRMGRWLSNAFEPYPVLTAEGSSHLESLIC</sequence>
<protein>
    <recommendedName>
        <fullName evidence="4">Tyr recombinase domain-containing protein</fullName>
    </recommendedName>
</protein>
<evidence type="ECO:0008006" key="4">
    <source>
        <dbReference type="Google" id="ProtNLM"/>
    </source>
</evidence>
<evidence type="ECO:0000256" key="1">
    <source>
        <dbReference type="ARBA" id="ARBA00023172"/>
    </source>
</evidence>
<dbReference type="Gene3D" id="1.10.443.10">
    <property type="entry name" value="Intergrase catalytic core"/>
    <property type="match status" value="1"/>
</dbReference>
<dbReference type="SUPFAM" id="SSF56349">
    <property type="entry name" value="DNA breaking-rejoining enzymes"/>
    <property type="match status" value="1"/>
</dbReference>
<dbReference type="AlphaFoldDB" id="A0A225UR34"/>
<organism evidence="2 3">
    <name type="scientific">Phytophthora megakarya</name>
    <dbReference type="NCBI Taxonomy" id="4795"/>
    <lineage>
        <taxon>Eukaryota</taxon>
        <taxon>Sar</taxon>
        <taxon>Stramenopiles</taxon>
        <taxon>Oomycota</taxon>
        <taxon>Peronosporomycetes</taxon>
        <taxon>Peronosporales</taxon>
        <taxon>Peronosporaceae</taxon>
        <taxon>Phytophthora</taxon>
    </lineage>
</organism>
<keyword evidence="1" id="KW-0233">DNA recombination</keyword>
<dbReference type="InterPro" id="IPR013762">
    <property type="entry name" value="Integrase-like_cat_sf"/>
</dbReference>